<keyword evidence="1" id="KW-0812">Transmembrane</keyword>
<name>A0AAD8A9R0_DIPPU</name>
<feature type="transmembrane region" description="Helical" evidence="1">
    <location>
        <begin position="70"/>
        <end position="89"/>
    </location>
</feature>
<comment type="caution">
    <text evidence="2">The sequence shown here is derived from an EMBL/GenBank/DDBJ whole genome shotgun (WGS) entry which is preliminary data.</text>
</comment>
<keyword evidence="3" id="KW-1185">Reference proteome</keyword>
<reference evidence="2" key="1">
    <citation type="journal article" date="2023" name="IScience">
        <title>Live-bearing cockroach genome reveals convergent evolutionary mechanisms linked to viviparity in insects and beyond.</title>
        <authorList>
            <person name="Fouks B."/>
            <person name="Harrison M.C."/>
            <person name="Mikhailova A.A."/>
            <person name="Marchal E."/>
            <person name="English S."/>
            <person name="Carruthers M."/>
            <person name="Jennings E.C."/>
            <person name="Chiamaka E.L."/>
            <person name="Frigard R.A."/>
            <person name="Pippel M."/>
            <person name="Attardo G.M."/>
            <person name="Benoit J.B."/>
            <person name="Bornberg-Bauer E."/>
            <person name="Tobe S.S."/>
        </authorList>
    </citation>
    <scope>NUCLEOTIDE SEQUENCE</scope>
    <source>
        <strain evidence="2">Stay&amp;Tobe</strain>
    </source>
</reference>
<protein>
    <submittedName>
        <fullName evidence="2">Uncharacterized protein</fullName>
    </submittedName>
</protein>
<proteinExistence type="predicted"/>
<accession>A0AAD8A9R0</accession>
<feature type="non-terminal residue" evidence="2">
    <location>
        <position position="1"/>
    </location>
</feature>
<dbReference type="AlphaFoldDB" id="A0AAD8A9R0"/>
<evidence type="ECO:0000313" key="2">
    <source>
        <dbReference type="EMBL" id="KAJ9595116.1"/>
    </source>
</evidence>
<evidence type="ECO:0000313" key="3">
    <source>
        <dbReference type="Proteomes" id="UP001233999"/>
    </source>
</evidence>
<dbReference type="Proteomes" id="UP001233999">
    <property type="component" value="Unassembled WGS sequence"/>
</dbReference>
<evidence type="ECO:0000256" key="1">
    <source>
        <dbReference type="SAM" id="Phobius"/>
    </source>
</evidence>
<keyword evidence="1" id="KW-1133">Transmembrane helix</keyword>
<dbReference type="EMBL" id="JASPKZ010002692">
    <property type="protein sequence ID" value="KAJ9595116.1"/>
    <property type="molecule type" value="Genomic_DNA"/>
</dbReference>
<feature type="transmembrane region" description="Helical" evidence="1">
    <location>
        <begin position="30"/>
        <end position="50"/>
    </location>
</feature>
<reference evidence="2" key="2">
    <citation type="submission" date="2023-05" db="EMBL/GenBank/DDBJ databases">
        <authorList>
            <person name="Fouks B."/>
        </authorList>
    </citation>
    <scope>NUCLEOTIDE SEQUENCE</scope>
    <source>
        <strain evidence="2">Stay&amp;Tobe</strain>
        <tissue evidence="2">Testes</tissue>
    </source>
</reference>
<feature type="non-terminal residue" evidence="2">
    <location>
        <position position="141"/>
    </location>
</feature>
<organism evidence="2 3">
    <name type="scientific">Diploptera punctata</name>
    <name type="common">Pacific beetle cockroach</name>
    <dbReference type="NCBI Taxonomy" id="6984"/>
    <lineage>
        <taxon>Eukaryota</taxon>
        <taxon>Metazoa</taxon>
        <taxon>Ecdysozoa</taxon>
        <taxon>Arthropoda</taxon>
        <taxon>Hexapoda</taxon>
        <taxon>Insecta</taxon>
        <taxon>Pterygota</taxon>
        <taxon>Neoptera</taxon>
        <taxon>Polyneoptera</taxon>
        <taxon>Dictyoptera</taxon>
        <taxon>Blattodea</taxon>
        <taxon>Blaberoidea</taxon>
        <taxon>Blaberidae</taxon>
        <taxon>Diplopterinae</taxon>
        <taxon>Diploptera</taxon>
    </lineage>
</organism>
<keyword evidence="1" id="KW-0472">Membrane</keyword>
<gene>
    <name evidence="2" type="ORF">L9F63_013591</name>
</gene>
<sequence>IFVDLLLPSNILSSLREEYKMQQKIKTQTALKLHISVSFCFINYAASYMLKAVYSCQRSLSFYQKNFNQVTNVIMIIVYIKISVSSMYISSLLKTIKDLETHVKSKLNAVLNSNTGMKKIQSTNNLVWILIIRQGCMICFE</sequence>